<dbReference type="EMBL" id="CP036274">
    <property type="protein sequence ID" value="QDU29845.1"/>
    <property type="molecule type" value="Genomic_DNA"/>
</dbReference>
<dbReference type="GO" id="GO:0016020">
    <property type="term" value="C:membrane"/>
    <property type="evidence" value="ECO:0007669"/>
    <property type="project" value="InterPro"/>
</dbReference>
<dbReference type="PANTHER" id="PTHR10942">
    <property type="entry name" value="LEISHMANOLYSIN-LIKE PEPTIDASE"/>
    <property type="match status" value="1"/>
</dbReference>
<evidence type="ECO:0000256" key="5">
    <source>
        <dbReference type="ARBA" id="ARBA00022833"/>
    </source>
</evidence>
<evidence type="ECO:0000256" key="4">
    <source>
        <dbReference type="ARBA" id="ARBA00022801"/>
    </source>
</evidence>
<gene>
    <name evidence="8" type="ORF">ETAA8_49610</name>
</gene>
<dbReference type="InterPro" id="IPR026444">
    <property type="entry name" value="Secre_tail"/>
</dbReference>
<dbReference type="GO" id="GO:0005737">
    <property type="term" value="C:cytoplasm"/>
    <property type="evidence" value="ECO:0007669"/>
    <property type="project" value="TreeGrafter"/>
</dbReference>
<dbReference type="GO" id="GO:0006508">
    <property type="term" value="P:proteolysis"/>
    <property type="evidence" value="ECO:0007669"/>
    <property type="project" value="UniProtKB-KW"/>
</dbReference>
<dbReference type="Proteomes" id="UP000315017">
    <property type="component" value="Chromosome"/>
</dbReference>
<feature type="domain" description="Peptidase C-terminal archaeal/bacterial" evidence="7">
    <location>
        <begin position="204"/>
        <end position="271"/>
    </location>
</feature>
<dbReference type="InterPro" id="IPR024079">
    <property type="entry name" value="MetalloPept_cat_dom_sf"/>
</dbReference>
<evidence type="ECO:0000259" key="7">
    <source>
        <dbReference type="Pfam" id="PF04151"/>
    </source>
</evidence>
<dbReference type="Pfam" id="PF01457">
    <property type="entry name" value="Peptidase_M8"/>
    <property type="match status" value="1"/>
</dbReference>
<keyword evidence="2" id="KW-0645">Protease</keyword>
<evidence type="ECO:0000313" key="8">
    <source>
        <dbReference type="EMBL" id="QDU29845.1"/>
    </source>
</evidence>
<protein>
    <recommendedName>
        <fullName evidence="7">Peptidase C-terminal archaeal/bacterial domain-containing protein</fullName>
    </recommendedName>
</protein>
<accession>A0A517YI07</accession>
<keyword evidence="5" id="KW-0862">Zinc</keyword>
<dbReference type="GO" id="GO:0007155">
    <property type="term" value="P:cell adhesion"/>
    <property type="evidence" value="ECO:0007669"/>
    <property type="project" value="InterPro"/>
</dbReference>
<dbReference type="GO" id="GO:0046872">
    <property type="term" value="F:metal ion binding"/>
    <property type="evidence" value="ECO:0007669"/>
    <property type="project" value="UniProtKB-KW"/>
</dbReference>
<dbReference type="Gene3D" id="3.40.390.10">
    <property type="entry name" value="Collagenase (Catalytic Domain)"/>
    <property type="match status" value="1"/>
</dbReference>
<dbReference type="SUPFAM" id="SSF89260">
    <property type="entry name" value="Collagen-binding domain"/>
    <property type="match status" value="2"/>
</dbReference>
<evidence type="ECO:0000313" key="9">
    <source>
        <dbReference type="Proteomes" id="UP000315017"/>
    </source>
</evidence>
<name>A0A517YI07_9BACT</name>
<organism evidence="8 9">
    <name type="scientific">Anatilimnocola aggregata</name>
    <dbReference type="NCBI Taxonomy" id="2528021"/>
    <lineage>
        <taxon>Bacteria</taxon>
        <taxon>Pseudomonadati</taxon>
        <taxon>Planctomycetota</taxon>
        <taxon>Planctomycetia</taxon>
        <taxon>Pirellulales</taxon>
        <taxon>Pirellulaceae</taxon>
        <taxon>Anatilimnocola</taxon>
    </lineage>
</organism>
<keyword evidence="6" id="KW-0482">Metalloprotease</keyword>
<dbReference type="NCBIfam" id="TIGR04183">
    <property type="entry name" value="Por_Secre_tail"/>
    <property type="match status" value="2"/>
</dbReference>
<feature type="domain" description="Peptidase C-terminal archaeal/bacterial" evidence="7">
    <location>
        <begin position="75"/>
        <end position="143"/>
    </location>
</feature>
<reference evidence="8 9" key="1">
    <citation type="submission" date="2019-02" db="EMBL/GenBank/DDBJ databases">
        <title>Deep-cultivation of Planctomycetes and their phenomic and genomic characterization uncovers novel biology.</title>
        <authorList>
            <person name="Wiegand S."/>
            <person name="Jogler M."/>
            <person name="Boedeker C."/>
            <person name="Pinto D."/>
            <person name="Vollmers J."/>
            <person name="Rivas-Marin E."/>
            <person name="Kohn T."/>
            <person name="Peeters S.H."/>
            <person name="Heuer A."/>
            <person name="Rast P."/>
            <person name="Oberbeckmann S."/>
            <person name="Bunk B."/>
            <person name="Jeske O."/>
            <person name="Meyerdierks A."/>
            <person name="Storesund J.E."/>
            <person name="Kallscheuer N."/>
            <person name="Luecker S."/>
            <person name="Lage O.M."/>
            <person name="Pohl T."/>
            <person name="Merkel B.J."/>
            <person name="Hornburger P."/>
            <person name="Mueller R.-W."/>
            <person name="Bruemmer F."/>
            <person name="Labrenz M."/>
            <person name="Spormann A.M."/>
            <person name="Op den Camp H."/>
            <person name="Overmann J."/>
            <person name="Amann R."/>
            <person name="Jetten M.S.M."/>
            <person name="Mascher T."/>
            <person name="Medema M.H."/>
            <person name="Devos D.P."/>
            <person name="Kaster A.-K."/>
            <person name="Ovreas L."/>
            <person name="Rohde M."/>
            <person name="Galperin M.Y."/>
            <person name="Jogler C."/>
        </authorList>
    </citation>
    <scope>NUCLEOTIDE SEQUENCE [LARGE SCALE GENOMIC DNA]</scope>
    <source>
        <strain evidence="8 9">ETA_A8</strain>
    </source>
</reference>
<evidence type="ECO:0000256" key="3">
    <source>
        <dbReference type="ARBA" id="ARBA00022723"/>
    </source>
</evidence>
<evidence type="ECO:0000256" key="6">
    <source>
        <dbReference type="ARBA" id="ARBA00023049"/>
    </source>
</evidence>
<comment type="cofactor">
    <cofactor evidence="1">
        <name>Zn(2+)</name>
        <dbReference type="ChEBI" id="CHEBI:29105"/>
    </cofactor>
</comment>
<dbReference type="GO" id="GO:0004222">
    <property type="term" value="F:metalloendopeptidase activity"/>
    <property type="evidence" value="ECO:0007669"/>
    <property type="project" value="InterPro"/>
</dbReference>
<proteinExistence type="predicted"/>
<dbReference type="KEGG" id="aagg:ETAA8_49610"/>
<dbReference type="PANTHER" id="PTHR10942:SF0">
    <property type="entry name" value="LEISHMANOLYSIN-LIKE PEPTIDASE"/>
    <property type="match status" value="1"/>
</dbReference>
<sequence>MHLEALENRSMMAASDLASLGSKSAGSLHSSVSSALAAALVDDAYEQNDTRATASNLGTLSANKTVNGLVQADANDWYRFTTTGKGASTANVSLTFLNSQGDLDLELYGASGQRLKASQSTANSERVSLSGLTAGTYYLRVYGYQGATNPRYSLSVNLGTATLPAATLKDDAHEQNDTLATAANLGTLSTNAGLSNLVLADSDDWFRFTTTATGGSANVVSLSFQNSQGNLALQLVNASGRVLATSNTTGNSERVSLAGLGAGTYFARVYSATGATNPNYSLQIVAPVRAASPPAAGGFDIQIVYSGFTASQRAIFERAAAKWEAIIVGDLPNATYNGVAVDDLLIHASSAVIDGVNGVLGQAGYDRLRSSGTRLPYHGNMEFDSADLASMEANGSLFNVIVHEMGHVLGIGTLWQSRGLLVGAGTSNPLYTGAQAVAAYNGIFGTRATGVPVESGGGSGTRDAHWGEATFRTEIMTGFINSGSSPLSRITIASLADLGYSVSYARADLYSPPTNSTLFVSGTSTSNGASVQASASRSNFGSILGQALSEVASTRRFNPISHSIEGGADSVSGSNVVDLSSTAKQLAALDWLFAGEANFGGNCTGW</sequence>
<dbReference type="InterPro" id="IPR007280">
    <property type="entry name" value="Peptidase_C_arc/bac"/>
</dbReference>
<evidence type="ECO:0000256" key="1">
    <source>
        <dbReference type="ARBA" id="ARBA00001947"/>
    </source>
</evidence>
<keyword evidence="4" id="KW-0378">Hydrolase</keyword>
<dbReference type="InterPro" id="IPR001577">
    <property type="entry name" value="Peptidase_M8"/>
</dbReference>
<dbReference type="Pfam" id="PF04151">
    <property type="entry name" value="PPC"/>
    <property type="match status" value="2"/>
</dbReference>
<keyword evidence="9" id="KW-1185">Reference proteome</keyword>
<dbReference type="AlphaFoldDB" id="A0A517YI07"/>
<keyword evidence="3" id="KW-0479">Metal-binding</keyword>
<dbReference type="SUPFAM" id="SSF55486">
    <property type="entry name" value="Metalloproteases ('zincins'), catalytic domain"/>
    <property type="match status" value="1"/>
</dbReference>
<dbReference type="Gene3D" id="2.60.120.380">
    <property type="match status" value="2"/>
</dbReference>
<evidence type="ECO:0000256" key="2">
    <source>
        <dbReference type="ARBA" id="ARBA00022670"/>
    </source>
</evidence>
<dbReference type="Gene3D" id="3.90.132.10">
    <property type="entry name" value="Leishmanolysin , domain 2"/>
    <property type="match status" value="1"/>
</dbReference>